<feature type="domain" description="DUF3854" evidence="2">
    <location>
        <begin position="278"/>
        <end position="398"/>
    </location>
</feature>
<dbReference type="OrthoDB" id="473036at2"/>
<dbReference type="AlphaFoldDB" id="A0A2K8T7H2"/>
<protein>
    <submittedName>
        <fullName evidence="3">DNA primase</fullName>
    </submittedName>
</protein>
<dbReference type="InterPro" id="IPR049996">
    <property type="entry name" value="Slr7037-like"/>
</dbReference>
<dbReference type="Pfam" id="PF12965">
    <property type="entry name" value="DUF3854"/>
    <property type="match status" value="1"/>
</dbReference>
<dbReference type="PANTHER" id="PTHR34985:SF1">
    <property type="entry name" value="SLR0554 PROTEIN"/>
    <property type="match status" value="1"/>
</dbReference>
<feature type="compositionally biased region" description="Basic and acidic residues" evidence="1">
    <location>
        <begin position="1086"/>
        <end position="1104"/>
    </location>
</feature>
<proteinExistence type="predicted"/>
<evidence type="ECO:0000256" key="1">
    <source>
        <dbReference type="SAM" id="MobiDB-lite"/>
    </source>
</evidence>
<dbReference type="Proteomes" id="UP000232003">
    <property type="component" value="Plasmid pNFSY06"/>
</dbReference>
<keyword evidence="4" id="KW-1185">Reference proteome</keyword>
<organism evidence="3 4">
    <name type="scientific">Nostoc flagelliforme CCNUN1</name>
    <dbReference type="NCBI Taxonomy" id="2038116"/>
    <lineage>
        <taxon>Bacteria</taxon>
        <taxon>Bacillati</taxon>
        <taxon>Cyanobacteriota</taxon>
        <taxon>Cyanophyceae</taxon>
        <taxon>Nostocales</taxon>
        <taxon>Nostocaceae</taxon>
        <taxon>Nostoc</taxon>
    </lineage>
</organism>
<reference evidence="3 4" key="1">
    <citation type="submission" date="2017-11" db="EMBL/GenBank/DDBJ databases">
        <title>Complete genome of a free-living desiccation-tolerant cyanobacterium and its photosynthetic adaptation to extreme terrestrial habitat.</title>
        <authorList>
            <person name="Shang J."/>
        </authorList>
    </citation>
    <scope>NUCLEOTIDE SEQUENCE [LARGE SCALE GENOMIC DNA]</scope>
    <source>
        <strain evidence="3 4">CCNUN1</strain>
        <plasmid evidence="4">pnfsy06</plasmid>
    </source>
</reference>
<dbReference type="KEGG" id="nfl:COO91_09827"/>
<keyword evidence="3" id="KW-0614">Plasmid</keyword>
<evidence type="ECO:0000313" key="4">
    <source>
        <dbReference type="Proteomes" id="UP000232003"/>
    </source>
</evidence>
<geneLocation type="plasmid" evidence="4">
    <name>pnfsy06</name>
</geneLocation>
<dbReference type="SUPFAM" id="SSF52540">
    <property type="entry name" value="P-loop containing nucleoside triphosphate hydrolases"/>
    <property type="match status" value="1"/>
</dbReference>
<dbReference type="InterPro" id="IPR034154">
    <property type="entry name" value="TOPRIM_DnaG/twinkle"/>
</dbReference>
<dbReference type="InterPro" id="IPR027417">
    <property type="entry name" value="P-loop_NTPase"/>
</dbReference>
<dbReference type="RefSeq" id="WP_100903696.1">
    <property type="nucleotide sequence ID" value="NZ_CAWNNC010000007.1"/>
</dbReference>
<name>A0A2K8T7H2_9NOSO</name>
<gene>
    <name evidence="3" type="ORF">COO91_09827</name>
</gene>
<dbReference type="CDD" id="cd01029">
    <property type="entry name" value="TOPRIM_primases"/>
    <property type="match status" value="1"/>
</dbReference>
<feature type="region of interest" description="Disordered" evidence="1">
    <location>
        <begin position="1086"/>
        <end position="1133"/>
    </location>
</feature>
<evidence type="ECO:0000313" key="3">
    <source>
        <dbReference type="EMBL" id="AUB43646.1"/>
    </source>
</evidence>
<dbReference type="InterPro" id="IPR024385">
    <property type="entry name" value="DUF3854"/>
</dbReference>
<dbReference type="PANTHER" id="PTHR34985">
    <property type="entry name" value="SLR0554 PROTEIN"/>
    <property type="match status" value="1"/>
</dbReference>
<sequence>MGEAKRRRLLDPNYGQSRQPYIRQKITKTILNKQTAKEIASVFDLIIDDYELIKHHLILPVPSDQGDAADVINIIDPLEKAGELGAVLPKNSLPLTPIPLISPSVAPPSNQNPNSQLAPNHTSATLSNHWHEWVINSGVDPIVTELNVRSLSGSEIYEYLLYALPHTARRNDGRLRDSYLQRYAHINSAWWASGLDPHNDWLAMDWGRMKPDNPRAYWDKETQEQTQKPVKYESPPKTPNRVTYLRVPLHIWKLVSLRYDVPMPELITVTPEGEAVGFWAWVMAHPEIPVCLTEGEKKAGSLLTLGFVAIALPGIWNGRVGNENLERLHPDLVPIAQKGRKFTILFDYETKPKTKQQIFQATRRTAATIIQQGCQCEVALLPGPEKGIDDWVVALGKKADKAVTTMIADALTIKEYQQRFFVNRARGLRKYKPNCVVNTRYLSTVIRSLPQSGLVGLASDMGTGKTEILAMMRFDNPDLSFLNNGHRVTLLKNLSDRLQTAIYSAISCGDWAKAKALSITVDSLYKMANDLQAYDILFIDEACQYLAHLLKSKTCKEHRGAILEVLEYLVYNAKLVVLADAHLDDLTIEFFMRMRPDGEKPYIIKNEYRSGGRQVYWYEGKNSSAIVAEFHAQLMSGQKLMMVSDSKRFIKKLERALNDGTSIDDSDETSEPPEDRKLRVWAIHSENSGSEENVIFIREINIAIKDIDAFLITPSLSSGVDISSYHFDAVFGVFHAVSQSATECAQQLWRYRPDVPMYVWVAPRPPFGYAETNARRIKEKILQKNEMTAFLIRINRETGKRGAEKDWALDASCQIEGQRNWSINNLRADLRSLLEEMGNTIIPLGDGGDEATSRWMKAAGIAIDEEHYRKVANAKDIDSRTYNSRQHQDYLKPEEVLECEKFRIQDTYGMSVTPELVEQDDGGRLIKKIVALEAILATPLDMVTDDQGREFIPPPAIVAERDKSERERLAICTDWSNHSTAWLMRHRLGLRAVLMDLMAGVEIKGDEAMIQALADFSKRNASHVKGILNLTIPLSESPVWILGQFLWQLGLSTESRRPLLDGQRVRYYRLNTDDVEFAQQVLEYRQKQREDRERKRQDEQERNAAHKARMQAQYGISAPSTPPINEDGSNNWGGLDTDAELSDSWWDKVKYYARLAIERVEYGVESVKELLSTLTIDQRCGVMLEFEDFDPNKFAQLVDAAPDWVEWMA</sequence>
<dbReference type="EMBL" id="CP024791">
    <property type="protein sequence ID" value="AUB43646.1"/>
    <property type="molecule type" value="Genomic_DNA"/>
</dbReference>
<accession>A0A2K8T7H2</accession>
<evidence type="ECO:0000259" key="2">
    <source>
        <dbReference type="Pfam" id="PF12965"/>
    </source>
</evidence>
<dbReference type="NCBIfam" id="NF042913">
    <property type="entry name" value="CyRepA1"/>
    <property type="match status" value="1"/>
</dbReference>